<protein>
    <recommendedName>
        <fullName evidence="3">Nucleotidyl transferase AbiEii/AbiGii toxin family protein</fullName>
    </recommendedName>
</protein>
<dbReference type="EMBL" id="MGER01000032">
    <property type="protein sequence ID" value="OGL88423.1"/>
    <property type="molecule type" value="Genomic_DNA"/>
</dbReference>
<dbReference type="Proteomes" id="UP000178264">
    <property type="component" value="Unassembled WGS sequence"/>
</dbReference>
<evidence type="ECO:0008006" key="3">
    <source>
        <dbReference type="Google" id="ProtNLM"/>
    </source>
</evidence>
<reference evidence="1 2" key="1">
    <citation type="journal article" date="2016" name="Nat. Commun.">
        <title>Thousands of microbial genomes shed light on interconnected biogeochemical processes in an aquifer system.</title>
        <authorList>
            <person name="Anantharaman K."/>
            <person name="Brown C.T."/>
            <person name="Hug L.A."/>
            <person name="Sharon I."/>
            <person name="Castelle C.J."/>
            <person name="Probst A.J."/>
            <person name="Thomas B.C."/>
            <person name="Singh A."/>
            <person name="Wilkins M.J."/>
            <person name="Karaoz U."/>
            <person name="Brodie E.L."/>
            <person name="Williams K.H."/>
            <person name="Hubbard S.S."/>
            <person name="Banfield J.F."/>
        </authorList>
    </citation>
    <scope>NUCLEOTIDE SEQUENCE [LARGE SCALE GENOMIC DNA]</scope>
</reference>
<feature type="non-terminal residue" evidence="1">
    <location>
        <position position="177"/>
    </location>
</feature>
<dbReference type="AlphaFoldDB" id="A0A1F7VDB0"/>
<dbReference type="InterPro" id="IPR014942">
    <property type="entry name" value="AbiEii"/>
</dbReference>
<name>A0A1F7VDB0_9BACT</name>
<evidence type="ECO:0000313" key="2">
    <source>
        <dbReference type="Proteomes" id="UP000178264"/>
    </source>
</evidence>
<gene>
    <name evidence="1" type="ORF">A3I42_01190</name>
</gene>
<dbReference type="Gene3D" id="3.10.450.620">
    <property type="entry name" value="JHP933, nucleotidyltransferase-like core domain"/>
    <property type="match status" value="1"/>
</dbReference>
<sequence length="177" mass="20377">MLTLAQIEQQYPEHLRSFKRSLLREYLQYKILETIFTSVHAAKLVFIGGTALRMVYDNHRFSEDIDLDNFGLTDTEFKQTAQKVKAGLETEGFHVEITNAGKASYRCNIRFPGLLFGSGLSHHPDEKIRVQIDSLAQGFHYLPERKILNKFDVFTEIFTPSIDLLLSQKINALLTRK</sequence>
<evidence type="ECO:0000313" key="1">
    <source>
        <dbReference type="EMBL" id="OGL88423.1"/>
    </source>
</evidence>
<dbReference type="Pfam" id="PF08843">
    <property type="entry name" value="AbiEii"/>
    <property type="match status" value="1"/>
</dbReference>
<organism evidence="1 2">
    <name type="scientific">Candidatus Uhrbacteria bacterium RIFCSPLOWO2_02_FULL_49_11</name>
    <dbReference type="NCBI Taxonomy" id="1802409"/>
    <lineage>
        <taxon>Bacteria</taxon>
        <taxon>Candidatus Uhriibacteriota</taxon>
    </lineage>
</organism>
<accession>A0A1F7VDB0</accession>
<comment type="caution">
    <text evidence="1">The sequence shown here is derived from an EMBL/GenBank/DDBJ whole genome shotgun (WGS) entry which is preliminary data.</text>
</comment>
<proteinExistence type="predicted"/>